<dbReference type="Proteomes" id="UP000198618">
    <property type="component" value="Unassembled WGS sequence"/>
</dbReference>
<protein>
    <submittedName>
        <fullName evidence="1">Uncharacterized protein</fullName>
    </submittedName>
</protein>
<sequence>MMKDRLSVGKVIEFAQTETNAKKFHQEHPISDELRNTLLLDVFNDFTRYVVKHNYVAFITLFKPFMEEHHLLEEKRNALEHNLFWWHVFYQAYQDLGSSDVEFYIKENASNQKPIIKSWLREWHHAVPKFYHIGYKHSDRSLVVTDMMETRTLDVMILNRSAVAPMKGEIVMGTLIPIGDRLYFPITDFYHFDFDARKEIAGYVVHCYETSLDSSSTFETFLHILSTALQIENQVRKEN</sequence>
<name>A0A1I0CTH7_9BACI</name>
<dbReference type="EMBL" id="FOHE01000007">
    <property type="protein sequence ID" value="SET22907.1"/>
    <property type="molecule type" value="Genomic_DNA"/>
</dbReference>
<accession>A0A1I0CTH7</accession>
<dbReference type="AlphaFoldDB" id="A0A1I0CTH7"/>
<evidence type="ECO:0000313" key="2">
    <source>
        <dbReference type="Proteomes" id="UP000198618"/>
    </source>
</evidence>
<dbReference type="STRING" id="930131.SAMN05216389_10768"/>
<organism evidence="1 2">
    <name type="scientific">Oceanobacillus limi</name>
    <dbReference type="NCBI Taxonomy" id="930131"/>
    <lineage>
        <taxon>Bacteria</taxon>
        <taxon>Bacillati</taxon>
        <taxon>Bacillota</taxon>
        <taxon>Bacilli</taxon>
        <taxon>Bacillales</taxon>
        <taxon>Bacillaceae</taxon>
        <taxon>Oceanobacillus</taxon>
    </lineage>
</organism>
<keyword evidence="2" id="KW-1185">Reference proteome</keyword>
<proteinExistence type="predicted"/>
<dbReference type="OrthoDB" id="2848405at2"/>
<gene>
    <name evidence="1" type="ORF">SAMN05216389_10768</name>
</gene>
<dbReference type="RefSeq" id="WP_090869144.1">
    <property type="nucleotide sequence ID" value="NZ_FOHE01000007.1"/>
</dbReference>
<evidence type="ECO:0000313" key="1">
    <source>
        <dbReference type="EMBL" id="SET22907.1"/>
    </source>
</evidence>
<reference evidence="1 2" key="1">
    <citation type="submission" date="2016-10" db="EMBL/GenBank/DDBJ databases">
        <authorList>
            <person name="de Groot N.N."/>
        </authorList>
    </citation>
    <scope>NUCLEOTIDE SEQUENCE [LARGE SCALE GENOMIC DNA]</scope>
    <source>
        <strain evidence="1 2">IBRC-M 10780</strain>
    </source>
</reference>